<name>A0A2P6NY89_9EUKA</name>
<dbReference type="Pfam" id="PF00270">
    <property type="entry name" value="DEAD"/>
    <property type="match status" value="1"/>
</dbReference>
<feature type="region of interest" description="Disordered" evidence="7">
    <location>
        <begin position="740"/>
        <end position="759"/>
    </location>
</feature>
<evidence type="ECO:0000256" key="6">
    <source>
        <dbReference type="RuleBase" id="RU000492"/>
    </source>
</evidence>
<dbReference type="InterPro" id="IPR001650">
    <property type="entry name" value="Helicase_C-like"/>
</dbReference>
<dbReference type="PROSITE" id="PS51195">
    <property type="entry name" value="Q_MOTIF"/>
    <property type="match status" value="1"/>
</dbReference>
<dbReference type="GO" id="GO:0003676">
    <property type="term" value="F:nucleic acid binding"/>
    <property type="evidence" value="ECO:0007669"/>
    <property type="project" value="InterPro"/>
</dbReference>
<keyword evidence="1 6" id="KW-0547">Nucleotide-binding</keyword>
<evidence type="ECO:0000256" key="1">
    <source>
        <dbReference type="ARBA" id="ARBA00022741"/>
    </source>
</evidence>
<feature type="compositionally biased region" description="Basic and acidic residues" evidence="7">
    <location>
        <begin position="125"/>
        <end position="149"/>
    </location>
</feature>
<keyword evidence="2 6" id="KW-0378">Hydrolase</keyword>
<evidence type="ECO:0008006" key="13">
    <source>
        <dbReference type="Google" id="ProtNLM"/>
    </source>
</evidence>
<evidence type="ECO:0000256" key="2">
    <source>
        <dbReference type="ARBA" id="ARBA00022801"/>
    </source>
</evidence>
<feature type="compositionally biased region" description="Basic and acidic residues" evidence="7">
    <location>
        <begin position="58"/>
        <end position="78"/>
    </location>
</feature>
<evidence type="ECO:0000256" key="7">
    <source>
        <dbReference type="SAM" id="MobiDB-lite"/>
    </source>
</evidence>
<evidence type="ECO:0000313" key="12">
    <source>
        <dbReference type="Proteomes" id="UP000241769"/>
    </source>
</evidence>
<sequence>MPKRSASIKEEGDAKETPTQKWRKISVSADSTAGDSGLYSLEEIDPSDFFGSSYKPLSKKDLAKKIQENGDEKETTEKKKTKKSAKPKKEQEIGDDAETTEKTTKKKGKAPKPQKKKGKKQVQVKLEEGTAEIKQEEGVEEMKEEAPIEEKEENKIDMILWNTYGLDSKILRALSEEGFDSPTEIQKASMLASLRDRKDVVGAAQTGSGKTLAFGIPMINTILNRRSSETGEKCLKGLVMTPTRELAMQIYNHLKKICVHTDVKIAPIIGGIAAPKQERLLSYKPDIIVATPGRLWDLMSQSLVPYVTDIRDLQYLVIDEADRMIQAGCYAELNSILSSLPLQYKSEDQAKVEPLQSIKKEETQEEEESDTEDVGEAEEHEEEGEQEEEEGEQGEEGEEGEEEGKYEQPEDELSVLKQEQQVQQKYPRQTYIYSATLTTETNQIDVGRQHTTLDTLLARLSFQRPIKIINLLSRGVVASSITEYKIECMIEEKDVYLYYFLSTHKGRTLVFVNSIVNIHKLVSILAHLGTKVLPLHANMQQKQRLRNLERFTAEAESVLVATDVAARGLDIPHVDHVIHYQMPKHVETYVHRSGRTGRAKQKGISVSFIQPGEVQYYRKICKALNKEDMSRFDVNRSILPQITDRIKLARQIVKDEAAETSAKVEKSEMKNLAQAGEIELDERDSDDEELARERKVNRMKLKGMKAQLAQMLKVPLFASEKKVESGGVLPFQLIRERQTNRNESKYKQHGRQRNGPPQVKRLLNNSLDLVTLSLCSTLSVCGAMNPTIFSIVWYLNLL</sequence>
<feature type="domain" description="Helicase C-terminal" evidence="9">
    <location>
        <begin position="496"/>
        <end position="646"/>
    </location>
</feature>
<dbReference type="PANTHER" id="PTHR47959:SF1">
    <property type="entry name" value="ATP-DEPENDENT RNA HELICASE DBPA"/>
    <property type="match status" value="1"/>
</dbReference>
<feature type="region of interest" description="Disordered" evidence="7">
    <location>
        <begin position="1"/>
        <end position="149"/>
    </location>
</feature>
<feature type="domain" description="DEAD-box RNA helicase Q" evidence="10">
    <location>
        <begin position="159"/>
        <end position="187"/>
    </location>
</feature>
<dbReference type="InterPro" id="IPR027417">
    <property type="entry name" value="P-loop_NTPase"/>
</dbReference>
<dbReference type="InterPro" id="IPR014001">
    <property type="entry name" value="Helicase_ATP-bd"/>
</dbReference>
<organism evidence="11 12">
    <name type="scientific">Planoprotostelium fungivorum</name>
    <dbReference type="NCBI Taxonomy" id="1890364"/>
    <lineage>
        <taxon>Eukaryota</taxon>
        <taxon>Amoebozoa</taxon>
        <taxon>Evosea</taxon>
        <taxon>Variosea</taxon>
        <taxon>Cavosteliida</taxon>
        <taxon>Cavosteliaceae</taxon>
        <taxon>Planoprotostelium</taxon>
    </lineage>
</organism>
<feature type="domain" description="Helicase ATP-binding" evidence="8">
    <location>
        <begin position="191"/>
        <end position="359"/>
    </location>
</feature>
<evidence type="ECO:0000256" key="5">
    <source>
        <dbReference type="PROSITE-ProRule" id="PRU00552"/>
    </source>
</evidence>
<dbReference type="InParanoid" id="A0A2P6NY89"/>
<accession>A0A2P6NY89</accession>
<keyword evidence="4 6" id="KW-0067">ATP-binding</keyword>
<evidence type="ECO:0000256" key="4">
    <source>
        <dbReference type="ARBA" id="ARBA00022840"/>
    </source>
</evidence>
<comment type="caution">
    <text evidence="11">The sequence shown here is derived from an EMBL/GenBank/DDBJ whole genome shotgun (WGS) entry which is preliminary data.</text>
</comment>
<evidence type="ECO:0000313" key="11">
    <source>
        <dbReference type="EMBL" id="PRP88927.1"/>
    </source>
</evidence>
<evidence type="ECO:0000259" key="9">
    <source>
        <dbReference type="PROSITE" id="PS51194"/>
    </source>
</evidence>
<dbReference type="EMBL" id="MDYQ01000007">
    <property type="protein sequence ID" value="PRP88927.1"/>
    <property type="molecule type" value="Genomic_DNA"/>
</dbReference>
<comment type="similarity">
    <text evidence="6">Belongs to the DEAD box helicase family.</text>
</comment>
<dbReference type="InterPro" id="IPR000629">
    <property type="entry name" value="RNA-helicase_DEAD-box_CS"/>
</dbReference>
<evidence type="ECO:0000259" key="8">
    <source>
        <dbReference type="PROSITE" id="PS51192"/>
    </source>
</evidence>
<dbReference type="PROSITE" id="PS51194">
    <property type="entry name" value="HELICASE_CTER"/>
    <property type="match status" value="1"/>
</dbReference>
<dbReference type="PROSITE" id="PS00039">
    <property type="entry name" value="DEAD_ATP_HELICASE"/>
    <property type="match status" value="1"/>
</dbReference>
<feature type="region of interest" description="Disordered" evidence="7">
    <location>
        <begin position="351"/>
        <end position="420"/>
    </location>
</feature>
<dbReference type="OrthoDB" id="4310724at2759"/>
<dbReference type="GO" id="GO:0005524">
    <property type="term" value="F:ATP binding"/>
    <property type="evidence" value="ECO:0007669"/>
    <property type="project" value="UniProtKB-KW"/>
</dbReference>
<feature type="compositionally biased region" description="Basic and acidic residues" evidence="7">
    <location>
        <begin position="7"/>
        <end position="18"/>
    </location>
</feature>
<dbReference type="GO" id="GO:0005829">
    <property type="term" value="C:cytosol"/>
    <property type="evidence" value="ECO:0007669"/>
    <property type="project" value="TreeGrafter"/>
</dbReference>
<dbReference type="PROSITE" id="PS51192">
    <property type="entry name" value="HELICASE_ATP_BIND_1"/>
    <property type="match status" value="1"/>
</dbReference>
<dbReference type="Gene3D" id="3.40.50.300">
    <property type="entry name" value="P-loop containing nucleotide triphosphate hydrolases"/>
    <property type="match status" value="2"/>
</dbReference>
<dbReference type="SUPFAM" id="SSF52540">
    <property type="entry name" value="P-loop containing nucleoside triphosphate hydrolases"/>
    <property type="match status" value="1"/>
</dbReference>
<dbReference type="InterPro" id="IPR050079">
    <property type="entry name" value="DEAD_box_RNA_helicase"/>
</dbReference>
<dbReference type="InterPro" id="IPR011545">
    <property type="entry name" value="DEAD/DEAH_box_helicase_dom"/>
</dbReference>
<dbReference type="STRING" id="1890364.A0A2P6NY89"/>
<feature type="compositionally biased region" description="Acidic residues" evidence="7">
    <location>
        <begin position="363"/>
        <end position="402"/>
    </location>
</feature>
<dbReference type="SMART" id="SM00490">
    <property type="entry name" value="HELICc"/>
    <property type="match status" value="1"/>
</dbReference>
<keyword evidence="12" id="KW-1185">Reference proteome</keyword>
<feature type="short sequence motif" description="Q motif" evidence="5">
    <location>
        <begin position="159"/>
        <end position="187"/>
    </location>
</feature>
<dbReference type="SMART" id="SM00487">
    <property type="entry name" value="DEXDc"/>
    <property type="match status" value="1"/>
</dbReference>
<evidence type="ECO:0000256" key="3">
    <source>
        <dbReference type="ARBA" id="ARBA00022806"/>
    </source>
</evidence>
<dbReference type="AlphaFoldDB" id="A0A2P6NY89"/>
<dbReference type="GO" id="GO:0003724">
    <property type="term" value="F:RNA helicase activity"/>
    <property type="evidence" value="ECO:0007669"/>
    <property type="project" value="InterPro"/>
</dbReference>
<protein>
    <recommendedName>
        <fullName evidence="13">RNA helicase</fullName>
    </recommendedName>
</protein>
<gene>
    <name evidence="11" type="ORF">PROFUN_00395</name>
</gene>
<keyword evidence="3 6" id="KW-0347">Helicase</keyword>
<dbReference type="InterPro" id="IPR014014">
    <property type="entry name" value="RNA_helicase_DEAD_Q_motif"/>
</dbReference>
<dbReference type="GO" id="GO:0016787">
    <property type="term" value="F:hydrolase activity"/>
    <property type="evidence" value="ECO:0007669"/>
    <property type="project" value="UniProtKB-KW"/>
</dbReference>
<dbReference type="FunCoup" id="A0A2P6NY89">
    <property type="interactions" value="728"/>
</dbReference>
<dbReference type="Pfam" id="PF00271">
    <property type="entry name" value="Helicase_C"/>
    <property type="match status" value="1"/>
</dbReference>
<dbReference type="PANTHER" id="PTHR47959">
    <property type="entry name" value="ATP-DEPENDENT RNA HELICASE RHLE-RELATED"/>
    <property type="match status" value="1"/>
</dbReference>
<reference evidence="11 12" key="1">
    <citation type="journal article" date="2018" name="Genome Biol. Evol.">
        <title>Multiple Roots of Fruiting Body Formation in Amoebozoa.</title>
        <authorList>
            <person name="Hillmann F."/>
            <person name="Forbes G."/>
            <person name="Novohradska S."/>
            <person name="Ferling I."/>
            <person name="Riege K."/>
            <person name="Groth M."/>
            <person name="Westermann M."/>
            <person name="Marz M."/>
            <person name="Spaller T."/>
            <person name="Winckler T."/>
            <person name="Schaap P."/>
            <person name="Glockner G."/>
        </authorList>
    </citation>
    <scope>NUCLEOTIDE SEQUENCE [LARGE SCALE GENOMIC DNA]</scope>
    <source>
        <strain evidence="11 12">Jena</strain>
    </source>
</reference>
<dbReference type="Proteomes" id="UP000241769">
    <property type="component" value="Unassembled WGS sequence"/>
</dbReference>
<proteinExistence type="inferred from homology"/>
<feature type="compositionally biased region" description="Basic residues" evidence="7">
    <location>
        <begin position="104"/>
        <end position="122"/>
    </location>
</feature>
<evidence type="ECO:0000259" key="10">
    <source>
        <dbReference type="PROSITE" id="PS51195"/>
    </source>
</evidence>
<dbReference type="CDD" id="cd18787">
    <property type="entry name" value="SF2_C_DEAD"/>
    <property type="match status" value="1"/>
</dbReference>